<protein>
    <submittedName>
        <fullName evidence="3">Protein kinase domain-containing protein</fullName>
    </submittedName>
</protein>
<keyword evidence="2" id="KW-1185">Reference proteome</keyword>
<evidence type="ECO:0000313" key="2">
    <source>
        <dbReference type="Proteomes" id="UP000035642"/>
    </source>
</evidence>
<name>A0A0K0DKI9_ANGCA</name>
<feature type="compositionally biased region" description="Basic and acidic residues" evidence="1">
    <location>
        <begin position="100"/>
        <end position="120"/>
    </location>
</feature>
<sequence length="120" mass="13826">MGTPSDEFISKLGSSAAMYVRSLPRQSGIPIEEIAPDANFLKDTENVRSHLTAEYARDLLSKMLVIDPDYRFSVEESLNHPYVKLWFRDDEVNAPQSENRYNEEIDSSDKQLNEWKGNKE</sequence>
<evidence type="ECO:0000313" key="3">
    <source>
        <dbReference type="WBParaSite" id="ACAC_0001202701-mRNA-1"/>
    </source>
</evidence>
<feature type="region of interest" description="Disordered" evidence="1">
    <location>
        <begin position="97"/>
        <end position="120"/>
    </location>
</feature>
<dbReference type="InterPro" id="IPR011009">
    <property type="entry name" value="Kinase-like_dom_sf"/>
</dbReference>
<dbReference type="Gene3D" id="3.30.200.20">
    <property type="entry name" value="Phosphorylase Kinase, domain 1"/>
    <property type="match status" value="1"/>
</dbReference>
<dbReference type="AlphaFoldDB" id="A0A0K0DKI9"/>
<dbReference type="STRING" id="6313.A0A0K0DKI9"/>
<dbReference type="SUPFAM" id="SSF56112">
    <property type="entry name" value="Protein kinase-like (PK-like)"/>
    <property type="match status" value="1"/>
</dbReference>
<dbReference type="Gene3D" id="1.10.510.10">
    <property type="entry name" value="Transferase(Phosphotransferase) domain 1"/>
    <property type="match status" value="1"/>
</dbReference>
<dbReference type="Proteomes" id="UP000035642">
    <property type="component" value="Unassembled WGS sequence"/>
</dbReference>
<reference evidence="3" key="2">
    <citation type="submission" date="2017-02" db="UniProtKB">
        <authorList>
            <consortium name="WormBaseParasite"/>
        </authorList>
    </citation>
    <scope>IDENTIFICATION</scope>
</reference>
<organism evidence="2 3">
    <name type="scientific">Angiostrongylus cantonensis</name>
    <name type="common">Rat lungworm</name>
    <dbReference type="NCBI Taxonomy" id="6313"/>
    <lineage>
        <taxon>Eukaryota</taxon>
        <taxon>Metazoa</taxon>
        <taxon>Ecdysozoa</taxon>
        <taxon>Nematoda</taxon>
        <taxon>Chromadorea</taxon>
        <taxon>Rhabditida</taxon>
        <taxon>Rhabditina</taxon>
        <taxon>Rhabditomorpha</taxon>
        <taxon>Strongyloidea</taxon>
        <taxon>Metastrongylidae</taxon>
        <taxon>Angiostrongylus</taxon>
    </lineage>
</organism>
<accession>A0A0K0DKI9</accession>
<dbReference type="WBParaSite" id="ACAC_0001202701-mRNA-1">
    <property type="protein sequence ID" value="ACAC_0001202701-mRNA-1"/>
    <property type="gene ID" value="ACAC_0001202701"/>
</dbReference>
<evidence type="ECO:0000256" key="1">
    <source>
        <dbReference type="SAM" id="MobiDB-lite"/>
    </source>
</evidence>
<proteinExistence type="predicted"/>
<reference evidence="2" key="1">
    <citation type="submission" date="2012-09" db="EMBL/GenBank/DDBJ databases">
        <authorList>
            <person name="Martin A.A."/>
        </authorList>
    </citation>
    <scope>NUCLEOTIDE SEQUENCE</scope>
</reference>